<keyword evidence="1" id="KW-0732">Signal</keyword>
<dbReference type="PANTHER" id="PTHR12302:SF26">
    <property type="entry name" value="BLR1266 PROTEIN"/>
    <property type="match status" value="1"/>
</dbReference>
<dbReference type="Gene3D" id="2.40.50.90">
    <property type="match status" value="1"/>
</dbReference>
<protein>
    <recommendedName>
        <fullName evidence="2">TNase-like domain-containing protein</fullName>
    </recommendedName>
</protein>
<dbReference type="SMART" id="SM00318">
    <property type="entry name" value="SNc"/>
    <property type="match status" value="1"/>
</dbReference>
<feature type="signal peptide" evidence="1">
    <location>
        <begin position="1"/>
        <end position="20"/>
    </location>
</feature>
<dbReference type="OrthoDB" id="9805504at2"/>
<dbReference type="SUPFAM" id="SSF50199">
    <property type="entry name" value="Staphylococcal nuclease"/>
    <property type="match status" value="1"/>
</dbReference>
<name>A0A512E4C4_9PROT</name>
<dbReference type="RefSeq" id="WP_052832799.1">
    <property type="nucleotide sequence ID" value="NZ_BJYZ01000102.1"/>
</dbReference>
<dbReference type="Proteomes" id="UP000321523">
    <property type="component" value="Unassembled WGS sequence"/>
</dbReference>
<dbReference type="PANTHER" id="PTHR12302">
    <property type="entry name" value="EBNA2 BINDING PROTEIN P100"/>
    <property type="match status" value="1"/>
</dbReference>
<evidence type="ECO:0000259" key="2">
    <source>
        <dbReference type="PROSITE" id="PS50830"/>
    </source>
</evidence>
<organism evidence="3 4">
    <name type="scientific">Skermanella aerolata</name>
    <dbReference type="NCBI Taxonomy" id="393310"/>
    <lineage>
        <taxon>Bacteria</taxon>
        <taxon>Pseudomonadati</taxon>
        <taxon>Pseudomonadota</taxon>
        <taxon>Alphaproteobacteria</taxon>
        <taxon>Rhodospirillales</taxon>
        <taxon>Azospirillaceae</taxon>
        <taxon>Skermanella</taxon>
    </lineage>
</organism>
<dbReference type="PROSITE" id="PS50830">
    <property type="entry name" value="TNASE_3"/>
    <property type="match status" value="1"/>
</dbReference>
<sequence>MLKLAPATLAVLLFATPALADLSGRVASVHDGDTLTLSGNKVRLWGIDAPELKQKCGGSACGVVARDALRELVKGRVVTCVQVDRDRYQRVVASCAVGGADLGEQMVRSGNALDYRRYRQAELDAVLRPVTGYDVWLCIDIFNQKVLDIGYDLGMTR</sequence>
<comment type="caution">
    <text evidence="3">The sequence shown here is derived from an EMBL/GenBank/DDBJ whole genome shotgun (WGS) entry which is preliminary data.</text>
</comment>
<dbReference type="EMBL" id="BJYZ01000102">
    <property type="protein sequence ID" value="GEO43575.1"/>
    <property type="molecule type" value="Genomic_DNA"/>
</dbReference>
<reference evidence="3 4" key="1">
    <citation type="submission" date="2019-07" db="EMBL/GenBank/DDBJ databases">
        <title>Whole genome shotgun sequence of Skermanella aerolata NBRC 106429.</title>
        <authorList>
            <person name="Hosoyama A."/>
            <person name="Uohara A."/>
            <person name="Ohji S."/>
            <person name="Ichikawa N."/>
        </authorList>
    </citation>
    <scope>NUCLEOTIDE SEQUENCE [LARGE SCALE GENOMIC DNA]</scope>
    <source>
        <strain evidence="3 4">NBRC 106429</strain>
    </source>
</reference>
<keyword evidence="4" id="KW-1185">Reference proteome</keyword>
<evidence type="ECO:0000256" key="1">
    <source>
        <dbReference type="SAM" id="SignalP"/>
    </source>
</evidence>
<evidence type="ECO:0000313" key="3">
    <source>
        <dbReference type="EMBL" id="GEO43575.1"/>
    </source>
</evidence>
<feature type="chain" id="PRO_5022061918" description="TNase-like domain-containing protein" evidence="1">
    <location>
        <begin position="21"/>
        <end position="157"/>
    </location>
</feature>
<accession>A0A512E4C4</accession>
<dbReference type="InterPro" id="IPR035437">
    <property type="entry name" value="SNase_OB-fold_sf"/>
</dbReference>
<proteinExistence type="predicted"/>
<gene>
    <name evidence="3" type="ORF">SAE02_77230</name>
</gene>
<dbReference type="Pfam" id="PF00565">
    <property type="entry name" value="SNase"/>
    <property type="match status" value="1"/>
</dbReference>
<evidence type="ECO:0000313" key="4">
    <source>
        <dbReference type="Proteomes" id="UP000321523"/>
    </source>
</evidence>
<dbReference type="AlphaFoldDB" id="A0A512E4C4"/>
<feature type="domain" description="TNase-like" evidence="2">
    <location>
        <begin position="20"/>
        <end position="112"/>
    </location>
</feature>
<dbReference type="InterPro" id="IPR016071">
    <property type="entry name" value="Staphylococal_nuclease_OB-fold"/>
</dbReference>